<gene>
    <name evidence="2" type="ORF">UJA718_LOCUS32820</name>
</gene>
<proteinExistence type="predicted"/>
<keyword evidence="3" id="KW-1185">Reference proteome</keyword>
<feature type="compositionally biased region" description="Basic residues" evidence="1">
    <location>
        <begin position="217"/>
        <end position="226"/>
    </location>
</feature>
<evidence type="ECO:0000313" key="3">
    <source>
        <dbReference type="Proteomes" id="UP000663873"/>
    </source>
</evidence>
<feature type="compositionally biased region" description="Polar residues" evidence="1">
    <location>
        <begin position="194"/>
        <end position="215"/>
    </location>
</feature>
<accession>A0A821EGD2</accession>
<sequence length="291" mass="32406">DTTPATIKPTPTTKQKPPIVAVQPIVQQAVAKPIIRNEPNHSVIEKHHPSDDYTEAHLSNPLVASTVDDFIPDDNDYETFLVDDNTPSQQQQQQQHISIDSLTKFSTSKLSTTDDENEFIVNPMVKGFREQLDSDDEQQQSTIITNQSTEYEKPEYEPESPAANIITQPVSPPIYHQITSSDLDFLDQLSASKPQQSYIEPHTPDSQSIHSDSASTKAKKKKTTTKPKKDTNISTTDTIKVKKKKKSTALKTNNSATTESPIPNTNDDDDLESFLADNSTGKKQDPDYENV</sequence>
<feature type="non-terminal residue" evidence="2">
    <location>
        <position position="1"/>
    </location>
</feature>
<protein>
    <submittedName>
        <fullName evidence="2">Uncharacterized protein</fullName>
    </submittedName>
</protein>
<evidence type="ECO:0000256" key="1">
    <source>
        <dbReference type="SAM" id="MobiDB-lite"/>
    </source>
</evidence>
<dbReference type="Proteomes" id="UP000663873">
    <property type="component" value="Unassembled WGS sequence"/>
</dbReference>
<comment type="caution">
    <text evidence="2">The sequence shown here is derived from an EMBL/GenBank/DDBJ whole genome shotgun (WGS) entry which is preliminary data.</text>
</comment>
<feature type="compositionally biased region" description="Low complexity" evidence="1">
    <location>
        <begin position="139"/>
        <end position="149"/>
    </location>
</feature>
<dbReference type="EMBL" id="CAJOBP010028459">
    <property type="protein sequence ID" value="CAF4635500.1"/>
    <property type="molecule type" value="Genomic_DNA"/>
</dbReference>
<reference evidence="2" key="1">
    <citation type="submission" date="2021-02" db="EMBL/GenBank/DDBJ databases">
        <authorList>
            <person name="Nowell W R."/>
        </authorList>
    </citation>
    <scope>NUCLEOTIDE SEQUENCE</scope>
</reference>
<feature type="compositionally biased region" description="Basic and acidic residues" evidence="1">
    <location>
        <begin position="280"/>
        <end position="291"/>
    </location>
</feature>
<name>A0A821EGD2_9BILA</name>
<feature type="region of interest" description="Disordered" evidence="1">
    <location>
        <begin position="194"/>
        <end position="291"/>
    </location>
</feature>
<feature type="compositionally biased region" description="Polar residues" evidence="1">
    <location>
        <begin position="253"/>
        <end position="265"/>
    </location>
</feature>
<organism evidence="2 3">
    <name type="scientific">Rotaria socialis</name>
    <dbReference type="NCBI Taxonomy" id="392032"/>
    <lineage>
        <taxon>Eukaryota</taxon>
        <taxon>Metazoa</taxon>
        <taxon>Spiralia</taxon>
        <taxon>Gnathifera</taxon>
        <taxon>Rotifera</taxon>
        <taxon>Eurotatoria</taxon>
        <taxon>Bdelloidea</taxon>
        <taxon>Philodinida</taxon>
        <taxon>Philodinidae</taxon>
        <taxon>Rotaria</taxon>
    </lineage>
</organism>
<feature type="region of interest" description="Disordered" evidence="1">
    <location>
        <begin position="129"/>
        <end position="160"/>
    </location>
</feature>
<dbReference type="AlphaFoldDB" id="A0A821EGD2"/>
<evidence type="ECO:0000313" key="2">
    <source>
        <dbReference type="EMBL" id="CAF4635500.1"/>
    </source>
</evidence>